<dbReference type="GO" id="GO:0070419">
    <property type="term" value="C:nonhomologous end joining complex"/>
    <property type="evidence" value="ECO:0007669"/>
    <property type="project" value="TreeGrafter"/>
</dbReference>
<feature type="compositionally biased region" description="Gly residues" evidence="1">
    <location>
        <begin position="26"/>
        <end position="35"/>
    </location>
</feature>
<proteinExistence type="predicted"/>
<dbReference type="Proteomes" id="UP000694541">
    <property type="component" value="Unplaced"/>
</dbReference>
<protein>
    <submittedName>
        <fullName evidence="2">Uncharacterized protein</fullName>
    </submittedName>
</protein>
<name>A0A8B9M957_9AVES</name>
<dbReference type="Pfam" id="PF15384">
    <property type="entry name" value="PAXX"/>
    <property type="match status" value="1"/>
</dbReference>
<dbReference type="GO" id="GO:0006303">
    <property type="term" value="P:double-strand break repair via nonhomologous end joining"/>
    <property type="evidence" value="ECO:0007669"/>
    <property type="project" value="InterPro"/>
</dbReference>
<evidence type="ECO:0000313" key="2">
    <source>
        <dbReference type="Ensembl" id="ENSANIP00000004680.1"/>
    </source>
</evidence>
<dbReference type="PANTHER" id="PTHR28586">
    <property type="entry name" value="PROTEIN PAXX"/>
    <property type="match status" value="1"/>
</dbReference>
<dbReference type="AlphaFoldDB" id="A0A8B9M957"/>
<feature type="region of interest" description="Disordered" evidence="1">
    <location>
        <begin position="1"/>
        <end position="58"/>
    </location>
</feature>
<dbReference type="InterPro" id="IPR027873">
    <property type="entry name" value="PAXX"/>
</dbReference>
<feature type="compositionally biased region" description="Pro residues" evidence="1">
    <location>
        <begin position="9"/>
        <end position="24"/>
    </location>
</feature>
<dbReference type="GO" id="GO:0060090">
    <property type="term" value="F:molecular adaptor activity"/>
    <property type="evidence" value="ECO:0007669"/>
    <property type="project" value="TreeGrafter"/>
</dbReference>
<evidence type="ECO:0000256" key="1">
    <source>
        <dbReference type="SAM" id="MobiDB-lite"/>
    </source>
</evidence>
<keyword evidence="3" id="KW-1185">Reference proteome</keyword>
<reference evidence="2" key="2">
    <citation type="submission" date="2025-09" db="UniProtKB">
        <authorList>
            <consortium name="Ensembl"/>
        </authorList>
    </citation>
    <scope>IDENTIFICATION</scope>
</reference>
<sequence length="298" mass="31388">PKGRAPLPATAPPGPPPSRCPRPPGSGRGESGGHGETQVGAAAAGTRPLCRGPHSPRPHLCREALGRRAVSLSLGEGKATLQPRDKAQCSALDLFKLPVAEARSQLQALVFGMAEHVESLERRLEVVDTLASSCSPEKNAVWSQQLFLPGRQLPRGTSPLPIACFPSFPQEAAGPVSMCSPGHSESPQLRLLSATPLFCCPSQHRRGQGSAWWLSGCLGYTLLRSHAGHHQAGCLQASRRRSGFAALPDWGLWQAHGSLPPLGEEPRFGPSSPTMMLGLPGWAAGGSPWACRTAKATS</sequence>
<dbReference type="GO" id="GO:0005634">
    <property type="term" value="C:nucleus"/>
    <property type="evidence" value="ECO:0007669"/>
    <property type="project" value="TreeGrafter"/>
</dbReference>
<reference evidence="2" key="1">
    <citation type="submission" date="2025-08" db="UniProtKB">
        <authorList>
            <consortium name="Ensembl"/>
        </authorList>
    </citation>
    <scope>IDENTIFICATION</scope>
</reference>
<accession>A0A8B9M957</accession>
<dbReference type="GO" id="GO:0035861">
    <property type="term" value="C:site of double-strand break"/>
    <property type="evidence" value="ECO:0007669"/>
    <property type="project" value="TreeGrafter"/>
</dbReference>
<dbReference type="Ensembl" id="ENSANIT00000004832.1">
    <property type="protein sequence ID" value="ENSANIP00000004680.1"/>
    <property type="gene ID" value="ENSANIG00000003176.1"/>
</dbReference>
<organism evidence="2 3">
    <name type="scientific">Accipiter nisus</name>
    <name type="common">Eurasian sparrowhawk</name>
    <dbReference type="NCBI Taxonomy" id="211598"/>
    <lineage>
        <taxon>Eukaryota</taxon>
        <taxon>Metazoa</taxon>
        <taxon>Chordata</taxon>
        <taxon>Craniata</taxon>
        <taxon>Vertebrata</taxon>
        <taxon>Euteleostomi</taxon>
        <taxon>Archelosauria</taxon>
        <taxon>Archosauria</taxon>
        <taxon>Dinosauria</taxon>
        <taxon>Saurischia</taxon>
        <taxon>Theropoda</taxon>
        <taxon>Coelurosauria</taxon>
        <taxon>Aves</taxon>
        <taxon>Neognathae</taxon>
        <taxon>Neoaves</taxon>
        <taxon>Telluraves</taxon>
        <taxon>Accipitrimorphae</taxon>
        <taxon>Accipitriformes</taxon>
        <taxon>Accipitridae</taxon>
        <taxon>Accipitrinae</taxon>
        <taxon>Accipiter</taxon>
    </lineage>
</organism>
<dbReference type="PANTHER" id="PTHR28586:SF1">
    <property type="entry name" value="PROTEIN PAXX"/>
    <property type="match status" value="1"/>
</dbReference>
<evidence type="ECO:0000313" key="3">
    <source>
        <dbReference type="Proteomes" id="UP000694541"/>
    </source>
</evidence>